<dbReference type="AlphaFoldDB" id="A0A6P8Z3Q1"/>
<dbReference type="Proteomes" id="UP000515158">
    <property type="component" value="Unplaced"/>
</dbReference>
<gene>
    <name evidence="3" type="primary">LOC117645269</name>
</gene>
<keyword evidence="2" id="KW-1185">Reference proteome</keyword>
<proteinExistence type="predicted"/>
<protein>
    <submittedName>
        <fullName evidence="3">Uncharacterized protein LOC117645269</fullName>
    </submittedName>
</protein>
<organism evidence="3">
    <name type="scientific">Thrips palmi</name>
    <name type="common">Melon thrips</name>
    <dbReference type="NCBI Taxonomy" id="161013"/>
    <lineage>
        <taxon>Eukaryota</taxon>
        <taxon>Metazoa</taxon>
        <taxon>Ecdysozoa</taxon>
        <taxon>Arthropoda</taxon>
        <taxon>Hexapoda</taxon>
        <taxon>Insecta</taxon>
        <taxon>Pterygota</taxon>
        <taxon>Neoptera</taxon>
        <taxon>Paraneoptera</taxon>
        <taxon>Thysanoptera</taxon>
        <taxon>Terebrantia</taxon>
        <taxon>Thripoidea</taxon>
        <taxon>Thripidae</taxon>
        <taxon>Thrips</taxon>
    </lineage>
</organism>
<feature type="compositionally biased region" description="Polar residues" evidence="1">
    <location>
        <begin position="184"/>
        <end position="193"/>
    </location>
</feature>
<feature type="compositionally biased region" description="Low complexity" evidence="1">
    <location>
        <begin position="163"/>
        <end position="178"/>
    </location>
</feature>
<feature type="compositionally biased region" description="Polar residues" evidence="1">
    <location>
        <begin position="244"/>
        <end position="253"/>
    </location>
</feature>
<evidence type="ECO:0000313" key="3">
    <source>
        <dbReference type="RefSeq" id="XP_034241227.1"/>
    </source>
</evidence>
<feature type="region of interest" description="Disordered" evidence="1">
    <location>
        <begin position="148"/>
        <end position="253"/>
    </location>
</feature>
<dbReference type="InParanoid" id="A0A6P8Z3Q1"/>
<evidence type="ECO:0000313" key="2">
    <source>
        <dbReference type="Proteomes" id="UP000515158"/>
    </source>
</evidence>
<evidence type="ECO:0000256" key="1">
    <source>
        <dbReference type="SAM" id="MobiDB-lite"/>
    </source>
</evidence>
<sequence>MHVRRGGCRQFDFQNVEHVQLFDVCAALCRGMFGSNIARMTDGDAAFERQMINDVNGLVHETISQNRLATELNVPELNTPEFVKMHEHFLNVTSGRVRQAKFKAAGAVRSCNQAEMNKSFADLDKFCTAFKTSCIGYRNALAVALPNVGQGNDHDDDDDGPGPSSKPVQKPVQKPLKSLDYTCMDTSLASTTSNKRRREEEDDEDEEEEPRARTPTPPPRKRRPRRRDDHDDPPPPAPTHAKRVSSTTFTRGS</sequence>
<dbReference type="GeneID" id="117645269"/>
<dbReference type="KEGG" id="tpal:117645269"/>
<accession>A0A6P8Z3Q1</accession>
<name>A0A6P8Z3Q1_THRPL</name>
<reference evidence="3" key="1">
    <citation type="submission" date="2025-08" db="UniProtKB">
        <authorList>
            <consortium name="RefSeq"/>
        </authorList>
    </citation>
    <scope>IDENTIFICATION</scope>
    <source>
        <tissue evidence="3">Total insect</tissue>
    </source>
</reference>
<feature type="compositionally biased region" description="Acidic residues" evidence="1">
    <location>
        <begin position="200"/>
        <end position="209"/>
    </location>
</feature>
<dbReference type="RefSeq" id="XP_034241227.1">
    <property type="nucleotide sequence ID" value="XM_034385336.1"/>
</dbReference>